<evidence type="ECO:0000256" key="1">
    <source>
        <dbReference type="SAM" id="MobiDB-lite"/>
    </source>
</evidence>
<sequence length="71" mass="8155">MILRKHDNFSFLVEKEKSWSKDRLLDNDQDGPTNVFKKLSSVEDEESEVEDAAHAPPASVLHRRRALVPPK</sequence>
<dbReference type="OrthoDB" id="10436796at2759"/>
<name>A0A8X6LNK8_TRICU</name>
<evidence type="ECO:0000313" key="2">
    <source>
        <dbReference type="EMBL" id="GFR14907.1"/>
    </source>
</evidence>
<feature type="non-terminal residue" evidence="2">
    <location>
        <position position="1"/>
    </location>
</feature>
<proteinExistence type="predicted"/>
<organism evidence="2 3">
    <name type="scientific">Trichonephila clavata</name>
    <name type="common">Joro spider</name>
    <name type="synonym">Nephila clavata</name>
    <dbReference type="NCBI Taxonomy" id="2740835"/>
    <lineage>
        <taxon>Eukaryota</taxon>
        <taxon>Metazoa</taxon>
        <taxon>Ecdysozoa</taxon>
        <taxon>Arthropoda</taxon>
        <taxon>Chelicerata</taxon>
        <taxon>Arachnida</taxon>
        <taxon>Araneae</taxon>
        <taxon>Araneomorphae</taxon>
        <taxon>Entelegynae</taxon>
        <taxon>Araneoidea</taxon>
        <taxon>Nephilidae</taxon>
        <taxon>Trichonephila</taxon>
    </lineage>
</organism>
<comment type="caution">
    <text evidence="2">The sequence shown here is derived from an EMBL/GenBank/DDBJ whole genome shotgun (WGS) entry which is preliminary data.</text>
</comment>
<dbReference type="Proteomes" id="UP000887116">
    <property type="component" value="Unassembled WGS sequence"/>
</dbReference>
<dbReference type="AlphaFoldDB" id="A0A8X6LNK8"/>
<keyword evidence="3" id="KW-1185">Reference proteome</keyword>
<protein>
    <submittedName>
        <fullName evidence="2">Uncharacterized protein</fullName>
    </submittedName>
</protein>
<dbReference type="EMBL" id="BMAO01027165">
    <property type="protein sequence ID" value="GFR14907.1"/>
    <property type="molecule type" value="Genomic_DNA"/>
</dbReference>
<evidence type="ECO:0000313" key="3">
    <source>
        <dbReference type="Proteomes" id="UP000887116"/>
    </source>
</evidence>
<feature type="region of interest" description="Disordered" evidence="1">
    <location>
        <begin position="40"/>
        <end position="60"/>
    </location>
</feature>
<gene>
    <name evidence="2" type="ORF">TNCT_372581</name>
</gene>
<reference evidence="2" key="1">
    <citation type="submission" date="2020-07" db="EMBL/GenBank/DDBJ databases">
        <title>Multicomponent nature underlies the extraordinary mechanical properties of spider dragline silk.</title>
        <authorList>
            <person name="Kono N."/>
            <person name="Nakamura H."/>
            <person name="Mori M."/>
            <person name="Yoshida Y."/>
            <person name="Ohtoshi R."/>
            <person name="Malay A.D."/>
            <person name="Moran D.A.P."/>
            <person name="Tomita M."/>
            <person name="Numata K."/>
            <person name="Arakawa K."/>
        </authorList>
    </citation>
    <scope>NUCLEOTIDE SEQUENCE</scope>
</reference>
<accession>A0A8X6LNK8</accession>